<evidence type="ECO:0000256" key="2">
    <source>
        <dbReference type="ARBA" id="ARBA00007602"/>
    </source>
</evidence>
<dbReference type="KEGG" id="pbk:Back11_21110"/>
<evidence type="ECO:0000256" key="9">
    <source>
        <dbReference type="ARBA" id="ARBA00023157"/>
    </source>
</evidence>
<dbReference type="SUPFAM" id="SSF158442">
    <property type="entry name" value="DsbB-like"/>
    <property type="match status" value="1"/>
</dbReference>
<evidence type="ECO:0000256" key="6">
    <source>
        <dbReference type="ARBA" id="ARBA00022989"/>
    </source>
</evidence>
<dbReference type="RefSeq" id="WP_125656175.1">
    <property type="nucleotide sequence ID" value="NZ_AP019308.1"/>
</dbReference>
<dbReference type="OrthoDB" id="158402at2"/>
<keyword evidence="3" id="KW-0813">Transport</keyword>
<evidence type="ECO:0000256" key="8">
    <source>
        <dbReference type="ARBA" id="ARBA00023136"/>
    </source>
</evidence>
<keyword evidence="4" id="KW-0812">Transmembrane</keyword>
<evidence type="ECO:0000256" key="5">
    <source>
        <dbReference type="ARBA" id="ARBA00022982"/>
    </source>
</evidence>
<dbReference type="EMBL" id="AP019308">
    <property type="protein sequence ID" value="BBH20766.1"/>
    <property type="molecule type" value="Genomic_DNA"/>
</dbReference>
<dbReference type="GO" id="GO:0006457">
    <property type="term" value="P:protein folding"/>
    <property type="evidence" value="ECO:0007669"/>
    <property type="project" value="InterPro"/>
</dbReference>
<evidence type="ECO:0000256" key="3">
    <source>
        <dbReference type="ARBA" id="ARBA00022448"/>
    </source>
</evidence>
<protein>
    <submittedName>
        <fullName evidence="12">Disulfide bond formation protein C</fullName>
    </submittedName>
</protein>
<evidence type="ECO:0000256" key="4">
    <source>
        <dbReference type="ARBA" id="ARBA00022692"/>
    </source>
</evidence>
<dbReference type="NCBIfam" id="NF002849">
    <property type="entry name" value="PRK03113.1"/>
    <property type="match status" value="1"/>
</dbReference>
<evidence type="ECO:0000256" key="10">
    <source>
        <dbReference type="ARBA" id="ARBA00023186"/>
    </source>
</evidence>
<keyword evidence="8" id="KW-0472">Membrane</keyword>
<evidence type="ECO:0000256" key="11">
    <source>
        <dbReference type="ARBA" id="ARBA00023284"/>
    </source>
</evidence>
<reference evidence="12 13" key="1">
    <citation type="submission" date="2018-11" db="EMBL/GenBank/DDBJ databases">
        <title>Complete genome sequence of Paenibacillus baekrokdamisoli strain KCTC 33723.</title>
        <authorList>
            <person name="Kang S.W."/>
            <person name="Lee K.C."/>
            <person name="Kim K.K."/>
            <person name="Kim J.S."/>
            <person name="Kim D.S."/>
            <person name="Ko S.H."/>
            <person name="Yang S.H."/>
            <person name="Lee J.S."/>
        </authorList>
    </citation>
    <scope>NUCLEOTIDE SEQUENCE [LARGE SCALE GENOMIC DNA]</scope>
    <source>
        <strain evidence="12 13">KCTC 33723</strain>
    </source>
</reference>
<evidence type="ECO:0000313" key="12">
    <source>
        <dbReference type="EMBL" id="BBH20766.1"/>
    </source>
</evidence>
<dbReference type="Gene3D" id="1.20.1550.10">
    <property type="entry name" value="DsbB-like"/>
    <property type="match status" value="1"/>
</dbReference>
<dbReference type="GO" id="GO:0015035">
    <property type="term" value="F:protein-disulfide reductase activity"/>
    <property type="evidence" value="ECO:0007669"/>
    <property type="project" value="InterPro"/>
</dbReference>
<evidence type="ECO:0000313" key="13">
    <source>
        <dbReference type="Proteomes" id="UP000275368"/>
    </source>
</evidence>
<dbReference type="Pfam" id="PF02600">
    <property type="entry name" value="DsbB"/>
    <property type="match status" value="1"/>
</dbReference>
<dbReference type="InterPro" id="IPR012187">
    <property type="entry name" value="Disulphide_bond_form_BdbC"/>
</dbReference>
<dbReference type="InterPro" id="IPR003752">
    <property type="entry name" value="DiS_bond_form_DsbB/BdbC"/>
</dbReference>
<dbReference type="PIRSF" id="PIRSF036659">
    <property type="entry name" value="BdbC"/>
    <property type="match status" value="1"/>
</dbReference>
<dbReference type="GO" id="GO:0016020">
    <property type="term" value="C:membrane"/>
    <property type="evidence" value="ECO:0007669"/>
    <property type="project" value="UniProtKB-SubCell"/>
</dbReference>
<keyword evidence="11" id="KW-0676">Redox-active center</keyword>
<dbReference type="HAMAP" id="MF_00287">
    <property type="entry name" value="BdbC"/>
    <property type="match status" value="1"/>
</dbReference>
<name>A0A3G9IQV8_9BACL</name>
<keyword evidence="7" id="KW-0560">Oxidoreductase</keyword>
<organism evidence="12 13">
    <name type="scientific">Paenibacillus baekrokdamisoli</name>
    <dbReference type="NCBI Taxonomy" id="1712516"/>
    <lineage>
        <taxon>Bacteria</taxon>
        <taxon>Bacillati</taxon>
        <taxon>Bacillota</taxon>
        <taxon>Bacilli</taxon>
        <taxon>Bacillales</taxon>
        <taxon>Paenibacillaceae</taxon>
        <taxon>Paenibacillus</taxon>
    </lineage>
</organism>
<dbReference type="AlphaFoldDB" id="A0A3G9IQV8"/>
<comment type="similarity">
    <text evidence="2">Belongs to the DsbB family. BdbC subfamily.</text>
</comment>
<dbReference type="PANTHER" id="PTHR43469">
    <property type="entry name" value="DISULFIDE FORMATION PROTEIN-RELATED"/>
    <property type="match status" value="1"/>
</dbReference>
<keyword evidence="6" id="KW-1133">Transmembrane helix</keyword>
<comment type="subcellular location">
    <subcellularLocation>
        <location evidence="1">Membrane</location>
        <topology evidence="1">Multi-pass membrane protein</topology>
    </subcellularLocation>
</comment>
<keyword evidence="5" id="KW-0249">Electron transport</keyword>
<dbReference type="InterPro" id="IPR023380">
    <property type="entry name" value="DsbB-like_sf"/>
</dbReference>
<evidence type="ECO:0000256" key="7">
    <source>
        <dbReference type="ARBA" id="ARBA00023002"/>
    </source>
</evidence>
<sequence length="162" mass="18374">MTKEFQVSDEVTDESQWIEEPQGFIPFIRKYALYLAWIVAIVAVGGSLYLSDVIGFIPCKLCWFQRIFMYPIVIILGIASYKNDRKQIGYVLPLSIIGGLISMYHYAEQKIPALAKALPCTQGIPCNKDYLDWFGGVVTIPFMALIAFILITILLWIGRKSQ</sequence>
<keyword evidence="10" id="KW-0143">Chaperone</keyword>
<evidence type="ECO:0000256" key="1">
    <source>
        <dbReference type="ARBA" id="ARBA00004141"/>
    </source>
</evidence>
<keyword evidence="9" id="KW-1015">Disulfide bond</keyword>
<gene>
    <name evidence="12" type="primary">bdbC</name>
    <name evidence="12" type="ORF">Back11_21110</name>
</gene>
<dbReference type="Proteomes" id="UP000275368">
    <property type="component" value="Chromosome"/>
</dbReference>
<proteinExistence type="inferred from homology"/>
<dbReference type="PANTHER" id="PTHR43469:SF1">
    <property type="entry name" value="SPBETA PROPHAGE-DERIVED DISULFIDE BOND FORMATION PROTEIN B"/>
    <property type="match status" value="1"/>
</dbReference>
<keyword evidence="13" id="KW-1185">Reference proteome</keyword>
<accession>A0A3G9IQV8</accession>